<dbReference type="InterPro" id="IPR001119">
    <property type="entry name" value="SLH_dom"/>
</dbReference>
<dbReference type="GO" id="GO:0046872">
    <property type="term" value="F:metal ion binding"/>
    <property type="evidence" value="ECO:0007669"/>
    <property type="project" value="InterPro"/>
</dbReference>
<dbReference type="PROSITE" id="PS51257">
    <property type="entry name" value="PROKAR_LIPOPROTEIN"/>
    <property type="match status" value="1"/>
</dbReference>
<name>A0A252F6D9_9FIRM</name>
<protein>
    <recommendedName>
        <fullName evidence="4">SLH domain-containing protein</fullName>
    </recommendedName>
</protein>
<keyword evidence="6" id="KW-1185">Reference proteome</keyword>
<proteinExistence type="predicted"/>
<evidence type="ECO:0000313" key="6">
    <source>
        <dbReference type="Proteomes" id="UP000194903"/>
    </source>
</evidence>
<accession>A0A252F6D9</accession>
<feature type="domain" description="SLH" evidence="4">
    <location>
        <begin position="652"/>
        <end position="709"/>
    </location>
</feature>
<comment type="caution">
    <text evidence="5">The sequence shown here is derived from an EMBL/GenBank/DDBJ whole genome shotgun (WGS) entry which is preliminary data.</text>
</comment>
<sequence>MSVKKQIAALAMTGVMAAGCAVPSLAAAAPDGHTNAADTDAGANGVYAQWQEQWETIKNDWTQVSLSPGADQTKMNFAWYSKTQNVAFRVAADEAMTQSVQEVTIEGTEGPTDKAGTQYYVCKATASDLTPGTYYYQIGDAEPVAFEVQDSSDGFSFIYVGDPQIGSSNELKGTDTAEFYEAQSASVCNDSFNWNNTLEKALARDTDASFVLSAGDQIQTTKKKAPNKDATNSEIEYTGYLCPEVLDSTPVATTVGNHDADNPNYTYHFNTANNSELGSNGIAGGDYYYTYGNALFLMLNTQNTNVAEHKQFIEQAVAACPDAKWRIVTLHQDIYGSAEHSNEPEITNLRYQLVPYFEENDIDVVLTGHDHAYSRSEILKGGVKTTEYTNDEFGDMLDKDMDAGENPETRTVAPGNIIPTTTDPAEQAYLAYLDAVMDKDAVQETEGNTAVNPEGILYMTANSSSGSKYYDLVPRMQTYIANRWQEDVPTYSVIDIDDDSFTINTYRTDNDEAIDDTFTIVKTDEDAIPFTDVSKDAWYYDAVVNAYQNKLFSGMSETTFGPDITMSRGMFVQVLYSMAGKPEVSGEMAFTDVKTDDWYCDAVKWAEQNGIAAGTGDGKFSPNASVTREQAAALMKKVAEKMGKDTSARADLSKYTDANRVSDWAKDAVSWAAASGIMTGTGTTTLSPRSNATRAQVAQIMMRFCEAVK</sequence>
<dbReference type="Pfam" id="PF00149">
    <property type="entry name" value="Metallophos"/>
    <property type="match status" value="1"/>
</dbReference>
<dbReference type="Proteomes" id="UP000194903">
    <property type="component" value="Unassembled WGS sequence"/>
</dbReference>
<feature type="chain" id="PRO_5013236564" description="SLH domain-containing protein" evidence="3">
    <location>
        <begin position="29"/>
        <end position="709"/>
    </location>
</feature>
<dbReference type="PANTHER" id="PTHR22953:SF153">
    <property type="entry name" value="PURPLE ACID PHOSPHATASE"/>
    <property type="match status" value="1"/>
</dbReference>
<evidence type="ECO:0000259" key="4">
    <source>
        <dbReference type="PROSITE" id="PS51272"/>
    </source>
</evidence>
<dbReference type="Gene3D" id="3.60.21.10">
    <property type="match status" value="1"/>
</dbReference>
<dbReference type="AlphaFoldDB" id="A0A252F6D9"/>
<dbReference type="GO" id="GO:0003993">
    <property type="term" value="F:acid phosphatase activity"/>
    <property type="evidence" value="ECO:0007669"/>
    <property type="project" value="InterPro"/>
</dbReference>
<feature type="domain" description="SLH" evidence="4">
    <location>
        <begin position="526"/>
        <end position="585"/>
    </location>
</feature>
<dbReference type="Pfam" id="PF16656">
    <property type="entry name" value="Pur_ac_phosph_N"/>
    <property type="match status" value="1"/>
</dbReference>
<dbReference type="InterPro" id="IPR015914">
    <property type="entry name" value="PAPs_N"/>
</dbReference>
<reference evidence="5 6" key="1">
    <citation type="submission" date="2017-05" db="EMBL/GenBank/DDBJ databases">
        <title>Butyricicoccus porcorum sp. nov. a butyrate-producing bacterium from the swine intestinal tract.</title>
        <authorList>
            <person name="Trachsel J."/>
            <person name="Humphrey S."/>
            <person name="Allen H.K."/>
        </authorList>
    </citation>
    <scope>NUCLEOTIDE SEQUENCE [LARGE SCALE GENOMIC DNA]</scope>
    <source>
        <strain evidence="5">BB10</strain>
    </source>
</reference>
<dbReference type="SUPFAM" id="SSF56300">
    <property type="entry name" value="Metallo-dependent phosphatases"/>
    <property type="match status" value="1"/>
</dbReference>
<dbReference type="InterPro" id="IPR029052">
    <property type="entry name" value="Metallo-depent_PP-like"/>
</dbReference>
<evidence type="ECO:0000256" key="2">
    <source>
        <dbReference type="ARBA" id="ARBA00022737"/>
    </source>
</evidence>
<organism evidence="5 6">
    <name type="scientific">Butyricicoccus porcorum</name>
    <dbReference type="NCBI Taxonomy" id="1945634"/>
    <lineage>
        <taxon>Bacteria</taxon>
        <taxon>Bacillati</taxon>
        <taxon>Bacillota</taxon>
        <taxon>Clostridia</taxon>
        <taxon>Eubacteriales</taxon>
        <taxon>Butyricicoccaceae</taxon>
        <taxon>Butyricicoccus</taxon>
    </lineage>
</organism>
<dbReference type="Pfam" id="PF00395">
    <property type="entry name" value="SLH"/>
    <property type="match status" value="3"/>
</dbReference>
<gene>
    <name evidence="5" type="ORF">CBW42_01900</name>
</gene>
<dbReference type="EMBL" id="NHOC01000002">
    <property type="protein sequence ID" value="OUM21348.1"/>
    <property type="molecule type" value="Genomic_DNA"/>
</dbReference>
<evidence type="ECO:0000256" key="3">
    <source>
        <dbReference type="SAM" id="SignalP"/>
    </source>
</evidence>
<dbReference type="RefSeq" id="WP_087017198.1">
    <property type="nucleotide sequence ID" value="NZ_CP178353.1"/>
</dbReference>
<feature type="domain" description="SLH" evidence="4">
    <location>
        <begin position="586"/>
        <end position="649"/>
    </location>
</feature>
<dbReference type="InterPro" id="IPR004843">
    <property type="entry name" value="Calcineurin-like_PHP"/>
</dbReference>
<dbReference type="OrthoDB" id="9809781at2"/>
<dbReference type="PANTHER" id="PTHR22953">
    <property type="entry name" value="ACID PHOSPHATASE RELATED"/>
    <property type="match status" value="1"/>
</dbReference>
<dbReference type="InterPro" id="IPR039331">
    <property type="entry name" value="PAPs-like"/>
</dbReference>
<keyword evidence="2" id="KW-0677">Repeat</keyword>
<evidence type="ECO:0000256" key="1">
    <source>
        <dbReference type="ARBA" id="ARBA00022729"/>
    </source>
</evidence>
<evidence type="ECO:0000313" key="5">
    <source>
        <dbReference type="EMBL" id="OUM21348.1"/>
    </source>
</evidence>
<dbReference type="PROSITE" id="PS51272">
    <property type="entry name" value="SLH"/>
    <property type="match status" value="3"/>
</dbReference>
<keyword evidence="1 3" id="KW-0732">Signal</keyword>
<feature type="signal peptide" evidence="3">
    <location>
        <begin position="1"/>
        <end position="28"/>
    </location>
</feature>